<dbReference type="AlphaFoldDB" id="A0A673ASX0"/>
<reference evidence="1" key="3">
    <citation type="submission" date="2025-09" db="UniProtKB">
        <authorList>
            <consortium name="Ensembl"/>
        </authorList>
    </citation>
    <scope>IDENTIFICATION</scope>
</reference>
<dbReference type="PANTHER" id="PTHR22529:SF2">
    <property type="match status" value="1"/>
</dbReference>
<reference evidence="1" key="2">
    <citation type="submission" date="2025-08" db="UniProtKB">
        <authorList>
            <consortium name="Ensembl"/>
        </authorList>
    </citation>
    <scope>IDENTIFICATION</scope>
</reference>
<evidence type="ECO:0000313" key="2">
    <source>
        <dbReference type="Proteomes" id="UP000472271"/>
    </source>
</evidence>
<name>A0A673ASX0_9TELE</name>
<dbReference type="Ensembl" id="ENSSORT00005033668.1">
    <property type="protein sequence ID" value="ENSSORP00005032770.1"/>
    <property type="gene ID" value="ENSSORG00005015553.1"/>
</dbReference>
<protein>
    <submittedName>
        <fullName evidence="1">Uncharacterized protein</fullName>
    </submittedName>
</protein>
<dbReference type="InParanoid" id="A0A673ASX0"/>
<keyword evidence="2" id="KW-1185">Reference proteome</keyword>
<accession>A0A673ASX0</accession>
<dbReference type="Proteomes" id="UP000472271">
    <property type="component" value="Chromosome 20"/>
</dbReference>
<dbReference type="PANTHER" id="PTHR22529">
    <property type="entry name" value="EPITHELIAL-STROMAL INTERACTION PROTEIN 1"/>
    <property type="match status" value="1"/>
</dbReference>
<dbReference type="InterPro" id="IPR026185">
    <property type="entry name" value="EPSTI1"/>
</dbReference>
<reference evidence="1" key="1">
    <citation type="submission" date="2019-06" db="EMBL/GenBank/DDBJ databases">
        <authorList>
            <consortium name="Wellcome Sanger Institute Data Sharing"/>
        </authorList>
    </citation>
    <scope>NUCLEOTIDE SEQUENCE [LARGE SCALE GENOMIC DNA]</scope>
</reference>
<sequence>MKCNGAYCKRCIKMKMLKKTRKDMTRKRSKSKIVWFATALYDHHKAFTVIPPNPKKRQEIQRKAEAELAALEELRLSRAMAYVSINPSSVGKEMTNQTKHHDTDRKCVNNIDSLIPMVPLTDLDK</sequence>
<proteinExistence type="predicted"/>
<organism evidence="1 2">
    <name type="scientific">Sphaeramia orbicularis</name>
    <name type="common">orbiculate cardinalfish</name>
    <dbReference type="NCBI Taxonomy" id="375764"/>
    <lineage>
        <taxon>Eukaryota</taxon>
        <taxon>Metazoa</taxon>
        <taxon>Chordata</taxon>
        <taxon>Craniata</taxon>
        <taxon>Vertebrata</taxon>
        <taxon>Euteleostomi</taxon>
        <taxon>Actinopterygii</taxon>
        <taxon>Neopterygii</taxon>
        <taxon>Teleostei</taxon>
        <taxon>Neoteleostei</taxon>
        <taxon>Acanthomorphata</taxon>
        <taxon>Gobiaria</taxon>
        <taxon>Kurtiformes</taxon>
        <taxon>Apogonoidei</taxon>
        <taxon>Apogonidae</taxon>
        <taxon>Apogoninae</taxon>
        <taxon>Sphaeramia</taxon>
    </lineage>
</organism>
<evidence type="ECO:0000313" key="1">
    <source>
        <dbReference type="Ensembl" id="ENSSORP00005032770.1"/>
    </source>
</evidence>